<dbReference type="Proteomes" id="UP000260680">
    <property type="component" value="Unassembled WGS sequence"/>
</dbReference>
<protein>
    <submittedName>
        <fullName evidence="2">Uncharacterized protein</fullName>
    </submittedName>
</protein>
<reference evidence="2 3" key="1">
    <citation type="submission" date="2018-07" db="EMBL/GenBank/DDBJ databases">
        <title>New species, Clostridium PI-S10-A1B.</title>
        <authorList>
            <person name="Krishna G."/>
            <person name="Summeta K."/>
            <person name="Shikha S."/>
            <person name="Prabhu P.B."/>
            <person name="Suresh K."/>
        </authorList>
    </citation>
    <scope>NUCLEOTIDE SEQUENCE [LARGE SCALE GENOMIC DNA]</scope>
    <source>
        <strain evidence="2 3">PI-S10-A1B</strain>
    </source>
</reference>
<feature type="compositionally biased region" description="Basic and acidic residues" evidence="1">
    <location>
        <begin position="243"/>
        <end position="269"/>
    </location>
</feature>
<dbReference type="OrthoDB" id="1797662at2"/>
<evidence type="ECO:0000313" key="2">
    <source>
        <dbReference type="EMBL" id="RFZ78496.1"/>
    </source>
</evidence>
<organism evidence="2 3">
    <name type="scientific">Lacrimispora amygdalina</name>
    <dbReference type="NCBI Taxonomy" id="253257"/>
    <lineage>
        <taxon>Bacteria</taxon>
        <taxon>Bacillati</taxon>
        <taxon>Bacillota</taxon>
        <taxon>Clostridia</taxon>
        <taxon>Lachnospirales</taxon>
        <taxon>Lachnospiraceae</taxon>
        <taxon>Lacrimispora</taxon>
    </lineage>
</organism>
<dbReference type="AlphaFoldDB" id="A0A3E2NBX8"/>
<name>A0A3E2NBX8_9FIRM</name>
<dbReference type="RefSeq" id="WP_117417404.1">
    <property type="nucleotide sequence ID" value="NZ_QOHO01000035.1"/>
</dbReference>
<feature type="region of interest" description="Disordered" evidence="1">
    <location>
        <begin position="243"/>
        <end position="278"/>
    </location>
</feature>
<evidence type="ECO:0000256" key="1">
    <source>
        <dbReference type="SAM" id="MobiDB-lite"/>
    </source>
</evidence>
<evidence type="ECO:0000313" key="3">
    <source>
        <dbReference type="Proteomes" id="UP000260680"/>
    </source>
</evidence>
<accession>A0A3E2NBX8</accession>
<proteinExistence type="predicted"/>
<gene>
    <name evidence="2" type="ORF">DS742_12890</name>
</gene>
<dbReference type="EMBL" id="QOHO01000035">
    <property type="protein sequence ID" value="RFZ78496.1"/>
    <property type="molecule type" value="Genomic_DNA"/>
</dbReference>
<comment type="caution">
    <text evidence="2">The sequence shown here is derived from an EMBL/GenBank/DDBJ whole genome shotgun (WGS) entry which is preliminary data.</text>
</comment>
<sequence length="278" mass="31248">MNHPSGESIWGNINTALEIALNIYVIVAKDENGIEREGIMVPKEKAKEILSDKAISMAEQDGDWLCYGEDIKDVPMYEMLQRRVAACKRMEAKAVEMMEEIRRDGKLRLADYFGECAPPVQQEKDSPPPVPVRNGIYFVQSGGQDFFAVHEAVADNFISDMAGAFGNRQGEYLLYDLTTAAVPLFELSQIYEEVGDLIVSEDSLLSTLNTNFKTYVLYYNELIQEEAKIPPVNAPASLFLQKQLDRSANEPERTDFEEDAAKESHSHGEEADDFGYEP</sequence>